<dbReference type="FunCoup" id="H2AVH7">
    <property type="interactions" value="1149"/>
</dbReference>
<dbReference type="EMBL" id="HE650825">
    <property type="protein sequence ID" value="CCF58377.1"/>
    <property type="molecule type" value="Genomic_DNA"/>
</dbReference>
<dbReference type="RefSeq" id="XP_003957512.1">
    <property type="nucleotide sequence ID" value="XM_003957463.1"/>
</dbReference>
<dbReference type="InterPro" id="IPR007192">
    <property type="entry name" value="APC8"/>
</dbReference>
<dbReference type="eggNOG" id="KOG1155">
    <property type="taxonomic scope" value="Eukaryota"/>
</dbReference>
<evidence type="ECO:0000313" key="11">
    <source>
        <dbReference type="Proteomes" id="UP000005220"/>
    </source>
</evidence>
<reference evidence="10 11" key="1">
    <citation type="journal article" date="2011" name="Proc. Natl. Acad. Sci. U.S.A.">
        <title>Evolutionary erosion of yeast sex chromosomes by mating-type switching accidents.</title>
        <authorList>
            <person name="Gordon J.L."/>
            <person name="Armisen D."/>
            <person name="Proux-Wera E."/>
            <person name="Oheigeartaigh S.S."/>
            <person name="Byrne K.P."/>
            <person name="Wolfe K.H."/>
        </authorList>
    </citation>
    <scope>NUCLEOTIDE SEQUENCE [LARGE SCALE GENOMIC DNA]</scope>
    <source>
        <strain evidence="11">ATCC 22294 / BCRC 22015 / CBS 2517 / CECT 1963 / NBRC 1671 / NRRL Y-8276</strain>
    </source>
</reference>
<evidence type="ECO:0000256" key="7">
    <source>
        <dbReference type="PROSITE-ProRule" id="PRU00339"/>
    </source>
</evidence>
<evidence type="ECO:0000256" key="4">
    <source>
        <dbReference type="ARBA" id="ARBA00022786"/>
    </source>
</evidence>
<protein>
    <recommendedName>
        <fullName evidence="9">Cdc23 domain-containing protein</fullName>
    </recommendedName>
</protein>
<dbReference type="PANTHER" id="PTHR12558:SF10">
    <property type="entry name" value="CELL DIVISION CYCLE PROTEIN 23 HOMOLOG"/>
    <property type="match status" value="1"/>
</dbReference>
<evidence type="ECO:0000256" key="3">
    <source>
        <dbReference type="ARBA" id="ARBA00022776"/>
    </source>
</evidence>
<dbReference type="InterPro" id="IPR011990">
    <property type="entry name" value="TPR-like_helical_dom_sf"/>
</dbReference>
<accession>H2AVH7</accession>
<feature type="domain" description="Cdc23" evidence="9">
    <location>
        <begin position="14"/>
        <end position="332"/>
    </location>
</feature>
<dbReference type="AlphaFoldDB" id="H2AVH7"/>
<gene>
    <name evidence="10" type="primary">KAFR0E02240</name>
    <name evidence="10" type="ORF">KAFR_0E02240</name>
</gene>
<evidence type="ECO:0000256" key="6">
    <source>
        <dbReference type="ARBA" id="ARBA00023306"/>
    </source>
</evidence>
<dbReference type="HOGENOM" id="CLU_018320_2_1_1"/>
<dbReference type="SMART" id="SM00028">
    <property type="entry name" value="TPR"/>
    <property type="match status" value="6"/>
</dbReference>
<feature type="repeat" description="TPR" evidence="7">
    <location>
        <begin position="427"/>
        <end position="460"/>
    </location>
</feature>
<dbReference type="Pfam" id="PF13181">
    <property type="entry name" value="TPR_8"/>
    <property type="match status" value="2"/>
</dbReference>
<dbReference type="GO" id="GO:0030332">
    <property type="term" value="F:cyclin binding"/>
    <property type="evidence" value="ECO:0007669"/>
    <property type="project" value="EnsemblFungi"/>
</dbReference>
<evidence type="ECO:0000256" key="8">
    <source>
        <dbReference type="SAM" id="MobiDB-lite"/>
    </source>
</evidence>
<dbReference type="Pfam" id="PF13414">
    <property type="entry name" value="TPR_11"/>
    <property type="match status" value="1"/>
</dbReference>
<keyword evidence="1" id="KW-0132">Cell division</keyword>
<dbReference type="GO" id="GO:0061630">
    <property type="term" value="F:ubiquitin protein ligase activity"/>
    <property type="evidence" value="ECO:0007669"/>
    <property type="project" value="EnsemblFungi"/>
</dbReference>
<keyword evidence="5 7" id="KW-0802">TPR repeat</keyword>
<dbReference type="InParanoid" id="H2AVH7"/>
<feature type="repeat" description="TPR" evidence="7">
    <location>
        <begin position="495"/>
        <end position="528"/>
    </location>
</feature>
<evidence type="ECO:0000256" key="5">
    <source>
        <dbReference type="ARBA" id="ARBA00022803"/>
    </source>
</evidence>
<dbReference type="KEGG" id="kaf:KAFR_0E02240"/>
<sequence length="623" mass="72580">MMVQDNLIDIIHDTKSSLRRSVLELSQWKLHKSAKWSAEALQGMADQQVPRYVVDPDESPIRDDSVKSRMNYELPQVNAGMSEQEYDLYLLASSLFDSKEFDRCSYFLKDVVEPRLKFLKLYCSYLSWDKKTIESTETMLMVGESSRIQSPDNDSNEDNINNPVFSENKNKSDVQISEDGQQTSVTILLNELKEYIEQHAFNEQIDGLGLALLYYLKGVLLSRQGNKSHAITAFLKSLSFYSFNWTCWVELLDCVSRPDESLILTKHLAEKFELKESNNIFTQSSTENNIMIKFFKLALYQEIGGNIDEFLMNLEYLLSISPNFAYLKSQHALVYYNHMDYISSEKLFNQIIKSDPYRLEDLDVYSNILYVMQKHSKLAYLAQFVSQIDKFRAESCCIAANYYSSRQEHEKSIMYFRRALTLDKKSTGAWTLMGHEFVELKNSNAAIECYRRAIDIDERDFKAWYGLGQAYEVSDMHLYSLYYFQRACTIRPLDRRMWQALASCYAKMNNSKESIKCYQRALQLSNNVDQDIVLHYELAKQYEKLLDTESCRSNMLKCVELDRSMEGVITDEVVQATIWLANYEIKLKNYETAYNYAIGITNGTSLQIDSARYIARLCREKMK</sequence>
<evidence type="ECO:0000256" key="1">
    <source>
        <dbReference type="ARBA" id="ARBA00022618"/>
    </source>
</evidence>
<dbReference type="GO" id="GO:0051301">
    <property type="term" value="P:cell division"/>
    <property type="evidence" value="ECO:0007669"/>
    <property type="project" value="UniProtKB-KW"/>
</dbReference>
<proteinExistence type="predicted"/>
<dbReference type="SUPFAM" id="SSF48452">
    <property type="entry name" value="TPR-like"/>
    <property type="match status" value="2"/>
</dbReference>
<dbReference type="GO" id="GO:0005680">
    <property type="term" value="C:anaphase-promoting complex"/>
    <property type="evidence" value="ECO:0007669"/>
    <property type="project" value="EnsemblFungi"/>
</dbReference>
<dbReference type="PANTHER" id="PTHR12558">
    <property type="entry name" value="CELL DIVISION CYCLE 16,23,27"/>
    <property type="match status" value="1"/>
</dbReference>
<organism evidence="10 11">
    <name type="scientific">Kazachstania africana (strain ATCC 22294 / BCRC 22015 / CBS 2517 / CECT 1963 / NBRC 1671 / NRRL Y-8276)</name>
    <name type="common">Yeast</name>
    <name type="synonym">Kluyveromyces africanus</name>
    <dbReference type="NCBI Taxonomy" id="1071382"/>
    <lineage>
        <taxon>Eukaryota</taxon>
        <taxon>Fungi</taxon>
        <taxon>Dikarya</taxon>
        <taxon>Ascomycota</taxon>
        <taxon>Saccharomycotina</taxon>
        <taxon>Saccharomycetes</taxon>
        <taxon>Saccharomycetales</taxon>
        <taxon>Saccharomycetaceae</taxon>
        <taxon>Kazachstania</taxon>
    </lineage>
</organism>
<dbReference type="InterPro" id="IPR019734">
    <property type="entry name" value="TPR_rpt"/>
</dbReference>
<keyword evidence="6" id="KW-0131">Cell cycle</keyword>
<dbReference type="GeneID" id="13883035"/>
<dbReference type="GO" id="GO:0045842">
    <property type="term" value="P:positive regulation of mitotic metaphase/anaphase transition"/>
    <property type="evidence" value="ECO:0007669"/>
    <property type="project" value="TreeGrafter"/>
</dbReference>
<dbReference type="GO" id="GO:0031145">
    <property type="term" value="P:anaphase-promoting complex-dependent catabolic process"/>
    <property type="evidence" value="ECO:0007669"/>
    <property type="project" value="EnsemblFungi"/>
</dbReference>
<keyword evidence="2" id="KW-0677">Repeat</keyword>
<dbReference type="OrthoDB" id="10262026at2759"/>
<keyword evidence="11" id="KW-1185">Reference proteome</keyword>
<dbReference type="STRING" id="1071382.H2AVH7"/>
<evidence type="ECO:0000313" key="10">
    <source>
        <dbReference type="EMBL" id="CCF58377.1"/>
    </source>
</evidence>
<feature type="region of interest" description="Disordered" evidence="8">
    <location>
        <begin position="146"/>
        <end position="173"/>
    </location>
</feature>
<evidence type="ECO:0000256" key="2">
    <source>
        <dbReference type="ARBA" id="ARBA00022737"/>
    </source>
</evidence>
<keyword evidence="3" id="KW-0498">Mitosis</keyword>
<name>H2AVH7_KAZAF</name>
<keyword evidence="4" id="KW-0833">Ubl conjugation pathway</keyword>
<dbReference type="Pfam" id="PF04049">
    <property type="entry name" value="ANAPC8"/>
    <property type="match status" value="1"/>
</dbReference>
<dbReference type="PROSITE" id="PS50005">
    <property type="entry name" value="TPR"/>
    <property type="match status" value="2"/>
</dbReference>
<dbReference type="Gene3D" id="1.25.40.10">
    <property type="entry name" value="Tetratricopeptide repeat domain"/>
    <property type="match status" value="2"/>
</dbReference>
<dbReference type="GO" id="GO:0016567">
    <property type="term" value="P:protein ubiquitination"/>
    <property type="evidence" value="ECO:0007669"/>
    <property type="project" value="EnsemblFungi"/>
</dbReference>
<dbReference type="Proteomes" id="UP000005220">
    <property type="component" value="Chromosome 5"/>
</dbReference>
<evidence type="ECO:0000259" key="9">
    <source>
        <dbReference type="Pfam" id="PF04049"/>
    </source>
</evidence>